<sequence>MFLRRISWYFCSGKNKGLKCLAWKSFSTSNRAAVDMASKEGELRVFIVAGEVSGDMIASRCMHSLQKLAPFPVRFAGIGGSMMSSQGLNSLFPMEEISVMGIWELLPHLKIFTVKLKQTVDAALSFHPHVVLTVDSKGFSFRFLKKLRDIYVQQGVVSPQHFHYVAPSFWAWKGGETRLRGLSEFVDHLLCILPFEAEVCKANGIAATFVGHPTLEDIIEVKDKNISGIAREIQGNGEKFKADYGISSGSTIISLLPGSRSQEVTRMLPLFRRTIKQLSDSVQELINVIHVAPNSHVVDYINHSISEWPVPVLLIPGGSLCTKYDSFSASEVALCTSGTVAMELQLARLPCVVAYRAHFLTEWIIRYKAKVPYISLTNILLDSPIIPEALLQECTPSKMASLLIELIHNEDLRKQQISAAGKVIELLTPQKGMISNSMLRDMGLPDPDSPPSMIAASTILYSRRL</sequence>
<keyword evidence="2" id="KW-1185">Reference proteome</keyword>
<reference evidence="2" key="1">
    <citation type="journal article" date="2023" name="Nat. Plants">
        <title>Single-cell RNA sequencing provides a high-resolution roadmap for understanding the multicellular compartmentation of specialized metabolism.</title>
        <authorList>
            <person name="Sun S."/>
            <person name="Shen X."/>
            <person name="Li Y."/>
            <person name="Li Y."/>
            <person name="Wang S."/>
            <person name="Li R."/>
            <person name="Zhang H."/>
            <person name="Shen G."/>
            <person name="Guo B."/>
            <person name="Wei J."/>
            <person name="Xu J."/>
            <person name="St-Pierre B."/>
            <person name="Chen S."/>
            <person name="Sun C."/>
        </authorList>
    </citation>
    <scope>NUCLEOTIDE SEQUENCE [LARGE SCALE GENOMIC DNA]</scope>
</reference>
<organism evidence="1 2">
    <name type="scientific">Catharanthus roseus</name>
    <name type="common">Madagascar periwinkle</name>
    <name type="synonym">Vinca rosea</name>
    <dbReference type="NCBI Taxonomy" id="4058"/>
    <lineage>
        <taxon>Eukaryota</taxon>
        <taxon>Viridiplantae</taxon>
        <taxon>Streptophyta</taxon>
        <taxon>Embryophyta</taxon>
        <taxon>Tracheophyta</taxon>
        <taxon>Spermatophyta</taxon>
        <taxon>Magnoliopsida</taxon>
        <taxon>eudicotyledons</taxon>
        <taxon>Gunneridae</taxon>
        <taxon>Pentapetalae</taxon>
        <taxon>asterids</taxon>
        <taxon>lamiids</taxon>
        <taxon>Gentianales</taxon>
        <taxon>Apocynaceae</taxon>
        <taxon>Rauvolfioideae</taxon>
        <taxon>Vinceae</taxon>
        <taxon>Catharanthinae</taxon>
        <taxon>Catharanthus</taxon>
    </lineage>
</organism>
<protein>
    <submittedName>
        <fullName evidence="1">Uncharacterized protein</fullName>
    </submittedName>
</protein>
<evidence type="ECO:0000313" key="1">
    <source>
        <dbReference type="EMBL" id="KAI5674843.1"/>
    </source>
</evidence>
<comment type="caution">
    <text evidence="1">The sequence shown here is derived from an EMBL/GenBank/DDBJ whole genome shotgun (WGS) entry which is preliminary data.</text>
</comment>
<proteinExistence type="predicted"/>
<dbReference type="EMBL" id="CM044702">
    <property type="protein sequence ID" value="KAI5674843.1"/>
    <property type="molecule type" value="Genomic_DNA"/>
</dbReference>
<name>A0ACC0BQB8_CATRO</name>
<gene>
    <name evidence="1" type="ORF">M9H77_05793</name>
</gene>
<dbReference type="Proteomes" id="UP001060085">
    <property type="component" value="Linkage Group LG02"/>
</dbReference>
<evidence type="ECO:0000313" key="2">
    <source>
        <dbReference type="Proteomes" id="UP001060085"/>
    </source>
</evidence>
<accession>A0ACC0BQB8</accession>